<evidence type="ECO:0000313" key="2">
    <source>
        <dbReference type="EMBL" id="DAD79044.1"/>
    </source>
</evidence>
<reference evidence="2" key="1">
    <citation type="journal article" date="2021" name="Proc. Natl. Acad. Sci. U.S.A.">
        <title>A Catalog of Tens of Thousands of Viruses from Human Metagenomes Reveals Hidden Associations with Chronic Diseases.</title>
        <authorList>
            <person name="Tisza M.J."/>
            <person name="Buck C.B."/>
        </authorList>
    </citation>
    <scope>NUCLEOTIDE SEQUENCE</scope>
    <source>
        <strain evidence="2">CtYOF2</strain>
    </source>
</reference>
<keyword evidence="1" id="KW-0472">Membrane</keyword>
<feature type="transmembrane region" description="Helical" evidence="1">
    <location>
        <begin position="84"/>
        <end position="108"/>
    </location>
</feature>
<protein>
    <submittedName>
        <fullName evidence="2">Uncharacterized protein</fullName>
    </submittedName>
</protein>
<evidence type="ECO:0000256" key="1">
    <source>
        <dbReference type="SAM" id="Phobius"/>
    </source>
</evidence>
<keyword evidence="1" id="KW-0812">Transmembrane</keyword>
<sequence>MYMKFLFHFITFCVLKSYCYFCPKAMYQVILRLAFIARHTRKATDHCFSFLYPRRDVHEVAVALYDFLCFEKLLLSLQRERCGFSHVGVLFFLPCFLFFSSSCLLLAYELAHCIIHK</sequence>
<name>A0A8S5MA00_9CAUD</name>
<dbReference type="EMBL" id="BK014856">
    <property type="protein sequence ID" value="DAD79044.1"/>
    <property type="molecule type" value="Genomic_DNA"/>
</dbReference>
<keyword evidence="1" id="KW-1133">Transmembrane helix</keyword>
<proteinExistence type="predicted"/>
<accession>A0A8S5MA00</accession>
<organism evidence="2">
    <name type="scientific">Siphoviridae sp. ctYOF2</name>
    <dbReference type="NCBI Taxonomy" id="2826376"/>
    <lineage>
        <taxon>Viruses</taxon>
        <taxon>Duplodnaviria</taxon>
        <taxon>Heunggongvirae</taxon>
        <taxon>Uroviricota</taxon>
        <taxon>Caudoviricetes</taxon>
    </lineage>
</organism>